<proteinExistence type="predicted"/>
<feature type="non-terminal residue" evidence="1">
    <location>
        <position position="1"/>
    </location>
</feature>
<name>A0A382HBG6_9ZZZZ</name>
<reference evidence="1" key="1">
    <citation type="submission" date="2018-05" db="EMBL/GenBank/DDBJ databases">
        <authorList>
            <person name="Lanie J.A."/>
            <person name="Ng W.-L."/>
            <person name="Kazmierczak K.M."/>
            <person name="Andrzejewski T.M."/>
            <person name="Davidsen T.M."/>
            <person name="Wayne K.J."/>
            <person name="Tettelin H."/>
            <person name="Glass J.I."/>
            <person name="Rusch D."/>
            <person name="Podicherti R."/>
            <person name="Tsui H.-C.T."/>
            <person name="Winkler M.E."/>
        </authorList>
    </citation>
    <scope>NUCLEOTIDE SEQUENCE</scope>
</reference>
<dbReference type="AlphaFoldDB" id="A0A382HBG6"/>
<sequence>FMYKHDTRRMLQMAHQRYEQTGLKQWKHSEKWAHYCDNCTSKKSLETQFNMRVEHG</sequence>
<evidence type="ECO:0000313" key="1">
    <source>
        <dbReference type="EMBL" id="SVB84512.1"/>
    </source>
</evidence>
<gene>
    <name evidence="1" type="ORF">METZ01_LOCUS237366</name>
</gene>
<protein>
    <submittedName>
        <fullName evidence="1">Uncharacterized protein</fullName>
    </submittedName>
</protein>
<organism evidence="1">
    <name type="scientific">marine metagenome</name>
    <dbReference type="NCBI Taxonomy" id="408172"/>
    <lineage>
        <taxon>unclassified sequences</taxon>
        <taxon>metagenomes</taxon>
        <taxon>ecological metagenomes</taxon>
    </lineage>
</organism>
<accession>A0A382HBG6</accession>
<dbReference type="EMBL" id="UINC01060225">
    <property type="protein sequence ID" value="SVB84512.1"/>
    <property type="molecule type" value="Genomic_DNA"/>
</dbReference>